<keyword evidence="4" id="KW-1185">Reference proteome</keyword>
<accession>A0ABT1R2X0</accession>
<sequence length="119" mass="12936">MPLTRILLYVRDVEETARFYTAPFGFEVHRADGDRIVELLDPRGGANLMLYPAAKSQKMGQSAVKLVFSVENVDAFCAESAVRGVPFGPIHRTASYDFANAKGPDGNSISVSSRGITAR</sequence>
<dbReference type="InterPro" id="IPR037523">
    <property type="entry name" value="VOC_core"/>
</dbReference>
<protein>
    <submittedName>
        <fullName evidence="3">VOC family protein</fullName>
    </submittedName>
</protein>
<dbReference type="PROSITE" id="PS51819">
    <property type="entry name" value="VOC"/>
    <property type="match status" value="1"/>
</dbReference>
<evidence type="ECO:0000313" key="3">
    <source>
        <dbReference type="EMBL" id="MCQ4629505.1"/>
    </source>
</evidence>
<dbReference type="Proteomes" id="UP000996601">
    <property type="component" value="Unassembled WGS sequence"/>
</dbReference>
<dbReference type="RefSeq" id="WP_256115664.1">
    <property type="nucleotide sequence ID" value="NZ_WHSB02000002.1"/>
</dbReference>
<dbReference type="InterPro" id="IPR029068">
    <property type="entry name" value="Glyas_Bleomycin-R_OHBP_Dase"/>
</dbReference>
<feature type="region of interest" description="Disordered" evidence="1">
    <location>
        <begin position="96"/>
        <end position="119"/>
    </location>
</feature>
<reference evidence="3" key="1">
    <citation type="submission" date="2021-07" db="EMBL/GenBank/DDBJ databases">
        <title>Shinella sp. nov., a novel member of the genus Shinella from water.</title>
        <authorList>
            <person name="Deng Y."/>
        </authorList>
    </citation>
    <scope>NUCLEOTIDE SEQUENCE</scope>
    <source>
        <strain evidence="3">CPCC 100929</strain>
    </source>
</reference>
<comment type="caution">
    <text evidence="3">The sequence shown here is derived from an EMBL/GenBank/DDBJ whole genome shotgun (WGS) entry which is preliminary data.</text>
</comment>
<dbReference type="InterPro" id="IPR004360">
    <property type="entry name" value="Glyas_Fos-R_dOase_dom"/>
</dbReference>
<evidence type="ECO:0000256" key="1">
    <source>
        <dbReference type="SAM" id="MobiDB-lite"/>
    </source>
</evidence>
<gene>
    <name evidence="3" type="ORF">GB927_005610</name>
</gene>
<evidence type="ECO:0000259" key="2">
    <source>
        <dbReference type="PROSITE" id="PS51819"/>
    </source>
</evidence>
<evidence type="ECO:0000313" key="4">
    <source>
        <dbReference type="Proteomes" id="UP000996601"/>
    </source>
</evidence>
<feature type="compositionally biased region" description="Polar residues" evidence="1">
    <location>
        <begin position="107"/>
        <end position="119"/>
    </location>
</feature>
<feature type="domain" description="VOC" evidence="2">
    <location>
        <begin position="2"/>
        <end position="114"/>
    </location>
</feature>
<name>A0ABT1R2X0_9HYPH</name>
<proteinExistence type="predicted"/>
<dbReference type="Pfam" id="PF00903">
    <property type="entry name" value="Glyoxalase"/>
    <property type="match status" value="1"/>
</dbReference>
<dbReference type="Gene3D" id="3.10.180.10">
    <property type="entry name" value="2,3-Dihydroxybiphenyl 1,2-Dioxygenase, domain 1"/>
    <property type="match status" value="1"/>
</dbReference>
<dbReference type="SUPFAM" id="SSF54593">
    <property type="entry name" value="Glyoxalase/Bleomycin resistance protein/Dihydroxybiphenyl dioxygenase"/>
    <property type="match status" value="1"/>
</dbReference>
<organism evidence="3 4">
    <name type="scientific">Shinella lacus</name>
    <dbReference type="NCBI Taxonomy" id="2654216"/>
    <lineage>
        <taxon>Bacteria</taxon>
        <taxon>Pseudomonadati</taxon>
        <taxon>Pseudomonadota</taxon>
        <taxon>Alphaproteobacteria</taxon>
        <taxon>Hyphomicrobiales</taxon>
        <taxon>Rhizobiaceae</taxon>
        <taxon>Shinella</taxon>
    </lineage>
</organism>
<dbReference type="EMBL" id="WHSB02000002">
    <property type="protein sequence ID" value="MCQ4629505.1"/>
    <property type="molecule type" value="Genomic_DNA"/>
</dbReference>